<dbReference type="InterPro" id="IPR036047">
    <property type="entry name" value="F-box-like_dom_sf"/>
</dbReference>
<name>A0A1Y2GYA7_9FUNG</name>
<dbReference type="GeneID" id="33571652"/>
<dbReference type="RefSeq" id="XP_021884557.1">
    <property type="nucleotide sequence ID" value="XM_022029809.1"/>
</dbReference>
<gene>
    <name evidence="2" type="ORF">BCR41DRAFT_419759</name>
</gene>
<comment type="caution">
    <text evidence="2">The sequence shown here is derived from an EMBL/GenBank/DDBJ whole genome shotgun (WGS) entry which is preliminary data.</text>
</comment>
<feature type="domain" description="F-box" evidence="1">
    <location>
        <begin position="37"/>
        <end position="69"/>
    </location>
</feature>
<evidence type="ECO:0000313" key="2">
    <source>
        <dbReference type="EMBL" id="ORZ26794.1"/>
    </source>
</evidence>
<dbReference type="OrthoDB" id="2354376at2759"/>
<accession>A0A1Y2GYA7</accession>
<dbReference type="AlphaFoldDB" id="A0A1Y2GYA7"/>
<proteinExistence type="predicted"/>
<dbReference type="EMBL" id="MCFF01000006">
    <property type="protein sequence ID" value="ORZ26794.1"/>
    <property type="molecule type" value="Genomic_DNA"/>
</dbReference>
<organism evidence="2 3">
    <name type="scientific">Lobosporangium transversale</name>
    <dbReference type="NCBI Taxonomy" id="64571"/>
    <lineage>
        <taxon>Eukaryota</taxon>
        <taxon>Fungi</taxon>
        <taxon>Fungi incertae sedis</taxon>
        <taxon>Mucoromycota</taxon>
        <taxon>Mortierellomycotina</taxon>
        <taxon>Mortierellomycetes</taxon>
        <taxon>Mortierellales</taxon>
        <taxon>Mortierellaceae</taxon>
        <taxon>Lobosporangium</taxon>
    </lineage>
</organism>
<dbReference type="InterPro" id="IPR001810">
    <property type="entry name" value="F-box_dom"/>
</dbReference>
<sequence length="501" mass="57043">MFGMMPINSTTNVRHHADLQSRGQQRQLLSPLDLPLILEEIGAYLPRKDLYACSLVCRGWYTHFAPSLWWLGLYDLNVSARPSKYKSRSTILPIHDTSELSCCEQEISRQTIDILERNRELQALWLRDAIFTDSWDRDQPKSSVSFRERNLEDPLASSADYSIKMQINNNNLALPVYGRAVASITAAVPTSTLQTPPHWPGLHSVRLQFCWIDPNFLSILLLNCPNLETLQLQSVSVVRRHSSESQKESILTIDSSTCGFTPIAQRLWDLEVTLENDTSYEFSACFSLWEISFKNIKGMDCVIQSNNAANILRHAGEIEAIHLESFTIHMPLFEAIQQHKTSLTSIILRDCHAVPGLERDILHHFLHACSALERLTSTVSMAGSQQNIFMNCDPAMFEQWPWTCFNTIKVLDITPDCEPHHPEDGLNVLARSLSSLTVLDLRGPSPSYSGAMLTEEHAERFMDGFPKLKEIWGLRRDENEAFFKIVKQHRRSLAVFDASKF</sequence>
<dbReference type="Gene3D" id="1.20.1280.50">
    <property type="match status" value="1"/>
</dbReference>
<dbReference type="InParanoid" id="A0A1Y2GYA7"/>
<dbReference type="Proteomes" id="UP000193648">
    <property type="component" value="Unassembled WGS sequence"/>
</dbReference>
<dbReference type="SUPFAM" id="SSF81383">
    <property type="entry name" value="F-box domain"/>
    <property type="match status" value="1"/>
</dbReference>
<dbReference type="Gene3D" id="3.80.10.10">
    <property type="entry name" value="Ribonuclease Inhibitor"/>
    <property type="match status" value="1"/>
</dbReference>
<evidence type="ECO:0000259" key="1">
    <source>
        <dbReference type="Pfam" id="PF12937"/>
    </source>
</evidence>
<dbReference type="SUPFAM" id="SSF52047">
    <property type="entry name" value="RNI-like"/>
    <property type="match status" value="1"/>
</dbReference>
<reference evidence="2 3" key="1">
    <citation type="submission" date="2016-07" db="EMBL/GenBank/DDBJ databases">
        <title>Pervasive Adenine N6-methylation of Active Genes in Fungi.</title>
        <authorList>
            <consortium name="DOE Joint Genome Institute"/>
            <person name="Mondo S.J."/>
            <person name="Dannebaum R.O."/>
            <person name="Kuo R.C."/>
            <person name="Labutti K."/>
            <person name="Haridas S."/>
            <person name="Kuo A."/>
            <person name="Salamov A."/>
            <person name="Ahrendt S.R."/>
            <person name="Lipzen A."/>
            <person name="Sullivan W."/>
            <person name="Andreopoulos W.B."/>
            <person name="Clum A."/>
            <person name="Lindquist E."/>
            <person name="Daum C."/>
            <person name="Ramamoorthy G.K."/>
            <person name="Gryganskyi A."/>
            <person name="Culley D."/>
            <person name="Magnuson J.K."/>
            <person name="James T.Y."/>
            <person name="O'Malley M.A."/>
            <person name="Stajich J.E."/>
            <person name="Spatafora J.W."/>
            <person name="Visel A."/>
            <person name="Grigoriev I.V."/>
        </authorList>
    </citation>
    <scope>NUCLEOTIDE SEQUENCE [LARGE SCALE GENOMIC DNA]</scope>
    <source>
        <strain evidence="2 3">NRRL 3116</strain>
    </source>
</reference>
<keyword evidence="3" id="KW-1185">Reference proteome</keyword>
<evidence type="ECO:0000313" key="3">
    <source>
        <dbReference type="Proteomes" id="UP000193648"/>
    </source>
</evidence>
<protein>
    <recommendedName>
        <fullName evidence="1">F-box domain-containing protein</fullName>
    </recommendedName>
</protein>
<dbReference type="Pfam" id="PF12937">
    <property type="entry name" value="F-box-like"/>
    <property type="match status" value="1"/>
</dbReference>
<dbReference type="InterPro" id="IPR032675">
    <property type="entry name" value="LRR_dom_sf"/>
</dbReference>